<dbReference type="EMBL" id="CP049055">
    <property type="protein sequence ID" value="QII12747.1"/>
    <property type="molecule type" value="Genomic_DNA"/>
</dbReference>
<name>A0A6G7GU61_KUEST</name>
<protein>
    <submittedName>
        <fullName evidence="1">Uncharacterized protein</fullName>
    </submittedName>
</protein>
<organism evidence="1 2">
    <name type="scientific">Kuenenia stuttgartiensis</name>
    <dbReference type="NCBI Taxonomy" id="174633"/>
    <lineage>
        <taxon>Bacteria</taxon>
        <taxon>Pseudomonadati</taxon>
        <taxon>Planctomycetota</taxon>
        <taxon>Candidatus Brocadiia</taxon>
        <taxon>Candidatus Brocadiales</taxon>
        <taxon>Candidatus Brocadiaceae</taxon>
        <taxon>Candidatus Kuenenia</taxon>
    </lineage>
</organism>
<reference evidence="1 2" key="1">
    <citation type="submission" date="2020-02" db="EMBL/GenBank/DDBJ databases">
        <title>Newly sequenced genome of strain CSTR1 showed variability in Candidatus Kuenenia stuttgartiensis genomes.</title>
        <authorList>
            <person name="Ding C."/>
            <person name="Adrian L."/>
        </authorList>
    </citation>
    <scope>NUCLEOTIDE SEQUENCE [LARGE SCALE GENOMIC DNA]</scope>
    <source>
        <strain evidence="1 2">CSTR1</strain>
    </source>
</reference>
<gene>
    <name evidence="1" type="ORF">KsCSTR_33680</name>
</gene>
<accession>A0A6G7GU61</accession>
<evidence type="ECO:0000313" key="1">
    <source>
        <dbReference type="EMBL" id="QII12747.1"/>
    </source>
</evidence>
<proteinExistence type="predicted"/>
<sequence>MKHYETIADAKKQTTSHCTYKELKLVLSFRPAYAQ</sequence>
<dbReference type="Proteomes" id="UP000501926">
    <property type="component" value="Chromosome"/>
</dbReference>
<dbReference type="AlphaFoldDB" id="A0A6G7GU61"/>
<evidence type="ECO:0000313" key="2">
    <source>
        <dbReference type="Proteomes" id="UP000501926"/>
    </source>
</evidence>